<dbReference type="EMBL" id="WAAT01000046">
    <property type="protein sequence ID" value="KAB1067515.1"/>
    <property type="molecule type" value="Genomic_DNA"/>
</dbReference>
<dbReference type="GO" id="GO:0006508">
    <property type="term" value="P:proteolysis"/>
    <property type="evidence" value="ECO:0007669"/>
    <property type="project" value="InterPro"/>
</dbReference>
<keyword evidence="4" id="KW-1185">Reference proteome</keyword>
<dbReference type="InterPro" id="IPR007484">
    <property type="entry name" value="Peptidase_M28"/>
</dbReference>
<evidence type="ECO:0000313" key="4">
    <source>
        <dbReference type="Proteomes" id="UP000441333"/>
    </source>
</evidence>
<accession>A0A6N6MDV2</accession>
<protein>
    <submittedName>
        <fullName evidence="3">M20/M25/M40 family metallo-hydrolase</fullName>
    </submittedName>
</protein>
<dbReference type="InterPro" id="IPR045175">
    <property type="entry name" value="M28_fam"/>
</dbReference>
<feature type="domain" description="Peptidase M28" evidence="2">
    <location>
        <begin position="92"/>
        <end position="292"/>
    </location>
</feature>
<evidence type="ECO:0000259" key="2">
    <source>
        <dbReference type="Pfam" id="PF04389"/>
    </source>
</evidence>
<comment type="caution">
    <text evidence="3">The sequence shown here is derived from an EMBL/GenBank/DDBJ whole genome shotgun (WGS) entry which is preliminary data.</text>
</comment>
<feature type="signal peptide" evidence="1">
    <location>
        <begin position="1"/>
        <end position="18"/>
    </location>
</feature>
<evidence type="ECO:0000256" key="1">
    <source>
        <dbReference type="SAM" id="SignalP"/>
    </source>
</evidence>
<dbReference type="AlphaFoldDB" id="A0A6N6MDV2"/>
<gene>
    <name evidence="3" type="ORF">F6U93_10735</name>
</gene>
<proteinExistence type="predicted"/>
<dbReference type="Proteomes" id="UP000441333">
    <property type="component" value="Unassembled WGS sequence"/>
</dbReference>
<organism evidence="3 4">
    <name type="scientific">Pseudotamlana haliotis</name>
    <dbReference type="NCBI Taxonomy" id="2614804"/>
    <lineage>
        <taxon>Bacteria</taxon>
        <taxon>Pseudomonadati</taxon>
        <taxon>Bacteroidota</taxon>
        <taxon>Flavobacteriia</taxon>
        <taxon>Flavobacteriales</taxon>
        <taxon>Flavobacteriaceae</taxon>
        <taxon>Pseudotamlana</taxon>
    </lineage>
</organism>
<dbReference type="Pfam" id="PF04389">
    <property type="entry name" value="Peptidase_M28"/>
    <property type="match status" value="1"/>
</dbReference>
<name>A0A6N6MDV2_9FLAO</name>
<evidence type="ECO:0000313" key="3">
    <source>
        <dbReference type="EMBL" id="KAB1067515.1"/>
    </source>
</evidence>
<dbReference type="PANTHER" id="PTHR12147:SF26">
    <property type="entry name" value="PEPTIDASE M28 DOMAIN-CONTAINING PROTEIN"/>
    <property type="match status" value="1"/>
</dbReference>
<reference evidence="3 4" key="1">
    <citation type="submission" date="2019-09" db="EMBL/GenBank/DDBJ databases">
        <authorList>
            <person name="Cao W.R."/>
        </authorList>
    </citation>
    <scope>NUCLEOTIDE SEQUENCE [LARGE SCALE GENOMIC DNA]</scope>
    <source>
        <strain evidence="3 4">B1N29</strain>
    </source>
</reference>
<dbReference type="Gene3D" id="3.40.630.10">
    <property type="entry name" value="Zn peptidases"/>
    <property type="match status" value="1"/>
</dbReference>
<dbReference type="CDD" id="cd03877">
    <property type="entry name" value="M28_like"/>
    <property type="match status" value="1"/>
</dbReference>
<feature type="chain" id="PRO_5026903155" evidence="1">
    <location>
        <begin position="19"/>
        <end position="315"/>
    </location>
</feature>
<dbReference type="SUPFAM" id="SSF53187">
    <property type="entry name" value="Zn-dependent exopeptidases"/>
    <property type="match status" value="1"/>
</dbReference>
<dbReference type="RefSeq" id="WP_150939649.1">
    <property type="nucleotide sequence ID" value="NZ_WAAT01000046.1"/>
</dbReference>
<keyword evidence="3" id="KW-0378">Hydrolase</keyword>
<keyword evidence="1" id="KW-0732">Signal</keyword>
<dbReference type="GO" id="GO:0008235">
    <property type="term" value="F:metalloexopeptidase activity"/>
    <property type="evidence" value="ECO:0007669"/>
    <property type="project" value="InterPro"/>
</dbReference>
<sequence length="315" mass="35702">MKNIYYLLFLLPVLTCGAQEVQNQSDYTALKESIEKSMNYLASDALEGRKTGTAGLEKAAVYIETFFKNNAVNPFFETYRDSFNIKRLIGYNIVGYLEGQDPKLKNEFVILGGHYDHIGSAKAVNGDTVANGANDDASGTVAVMEWAKYFAETKSNKRSILFTLYDAEEMGLKGSDHLAKRLKDLKIDLYTMINFEMIGVPRAEGEIAAYVTGYKKSNMAEKLNSYAKEELIGFLPQAKAYNLFKRSDNYPFYNAFKVPAQAISTFDFTNFDYYHHVDDEVEALDFEHMTTFINKMIPALEGMINSETKEFKLHE</sequence>
<dbReference type="PANTHER" id="PTHR12147">
    <property type="entry name" value="METALLOPEPTIDASE M28 FAMILY MEMBER"/>
    <property type="match status" value="1"/>
</dbReference>